<sequence length="158" mass="17719">MSPERKAKIDTASDGELWRLLSAPRTPPGVMAYVREKLAQKAHAETLRKLEDVTRRLKQVEETGRRSSLNVPTFWLAVMAVAFSSFSVPWETVDERVTLWSEKAKKALQQPPQRRANMNVRAERMIPHEPELPADSSSPLADALLLLPGVNTRPSALP</sequence>
<name>A0A4R7RKM8_9BACT</name>
<dbReference type="EMBL" id="SOCA01000011">
    <property type="protein sequence ID" value="TDU64276.1"/>
    <property type="molecule type" value="Genomic_DNA"/>
</dbReference>
<proteinExistence type="predicted"/>
<protein>
    <submittedName>
        <fullName evidence="1">Uncharacterized protein</fullName>
    </submittedName>
</protein>
<reference evidence="1 2" key="1">
    <citation type="submission" date="2019-03" db="EMBL/GenBank/DDBJ databases">
        <title>Genomic Encyclopedia of Archaeal and Bacterial Type Strains, Phase II (KMG-II): from individual species to whole genera.</title>
        <authorList>
            <person name="Goeker M."/>
        </authorList>
    </citation>
    <scope>NUCLEOTIDE SEQUENCE [LARGE SCALE GENOMIC DNA]</scope>
    <source>
        <strain evidence="1 2">ATCC 25309</strain>
    </source>
</reference>
<evidence type="ECO:0000313" key="2">
    <source>
        <dbReference type="Proteomes" id="UP000295662"/>
    </source>
</evidence>
<organism evidence="1 2">
    <name type="scientific">Prosthecobacter fusiformis</name>
    <dbReference type="NCBI Taxonomy" id="48464"/>
    <lineage>
        <taxon>Bacteria</taxon>
        <taxon>Pseudomonadati</taxon>
        <taxon>Verrucomicrobiota</taxon>
        <taxon>Verrucomicrobiia</taxon>
        <taxon>Verrucomicrobiales</taxon>
        <taxon>Verrucomicrobiaceae</taxon>
        <taxon>Prosthecobacter</taxon>
    </lineage>
</organism>
<evidence type="ECO:0000313" key="1">
    <source>
        <dbReference type="EMBL" id="TDU64276.1"/>
    </source>
</evidence>
<dbReference type="RefSeq" id="WP_133797149.1">
    <property type="nucleotide sequence ID" value="NZ_SOCA01000011.1"/>
</dbReference>
<gene>
    <name evidence="1" type="ORF">EI77_04162</name>
</gene>
<comment type="caution">
    <text evidence="1">The sequence shown here is derived from an EMBL/GenBank/DDBJ whole genome shotgun (WGS) entry which is preliminary data.</text>
</comment>
<dbReference type="AlphaFoldDB" id="A0A4R7RKM8"/>
<dbReference type="OrthoDB" id="9900721at2"/>
<dbReference type="Proteomes" id="UP000295662">
    <property type="component" value="Unassembled WGS sequence"/>
</dbReference>
<keyword evidence="2" id="KW-1185">Reference proteome</keyword>
<accession>A0A4R7RKM8</accession>